<evidence type="ECO:0000256" key="3">
    <source>
        <dbReference type="ARBA" id="ARBA00013368"/>
    </source>
</evidence>
<dbReference type="RefSeq" id="WP_073609963.1">
    <property type="nucleotide sequence ID" value="NZ_MRCG01000015.1"/>
</dbReference>
<evidence type="ECO:0000313" key="7">
    <source>
        <dbReference type="Proteomes" id="UP000185557"/>
    </source>
</evidence>
<evidence type="ECO:0000256" key="4">
    <source>
        <dbReference type="SAM" id="Coils"/>
    </source>
</evidence>
<name>A0A1U7J1Y5_9CYAN</name>
<dbReference type="Pfam" id="PF13175">
    <property type="entry name" value="AAA_15"/>
    <property type="match status" value="1"/>
</dbReference>
<reference evidence="6 7" key="1">
    <citation type="submission" date="2016-11" db="EMBL/GenBank/DDBJ databases">
        <title>Draft Genome Sequences of Nine Cyanobacterial Strains from Diverse Habitats.</title>
        <authorList>
            <person name="Zhu T."/>
            <person name="Hou S."/>
            <person name="Lu X."/>
            <person name="Hess W.R."/>
        </authorList>
    </citation>
    <scope>NUCLEOTIDE SEQUENCE [LARGE SCALE GENOMIC DNA]</scope>
    <source>
        <strain evidence="6 7">NIES-30</strain>
    </source>
</reference>
<dbReference type="SUPFAM" id="SSF52540">
    <property type="entry name" value="P-loop containing nucleoside triphosphate hydrolases"/>
    <property type="match status" value="2"/>
</dbReference>
<proteinExistence type="inferred from homology"/>
<dbReference type="EMBL" id="MRCG01000015">
    <property type="protein sequence ID" value="OKH45914.1"/>
    <property type="molecule type" value="Genomic_DNA"/>
</dbReference>
<dbReference type="STRING" id="549789.NIES30_18755"/>
<sequence>MQILSVALQNFKTHRDRYFEFQPGTNAICGENGAGKTSILEAIAWVLFNYQGDYGKDDLIRNGSGSAQVTVAFTSNYDGRTYHAQRCTQRGYALFDPQLNERLPYTRIKDEVLPWLRQHLGLGPTTNLPQLFARTLGVPQGTFTADFLQPAEHRKAVFDAILKVEDYKLAFKQMNTLRRYAEDQAEATKRDIAQYDEALTLWHDLHQRQHQLSGEIGTSEQRLETLQTTLATLQTQRDALKAQTQALQTLATQRQGLVHQLEVKQTAQARLQQSVQQAEQAIALCQTHQQSFKAYQAAEQALESLGQAQQQRQRLQIEYQTLQTAQSKTQVELARWQTQLESFAATERELAQLEPQIATQTQLEAQRQELVQQLEQGQRWQLQQLQYQAELKQLDQQRQQAIQTRDRLLALQPQVETIAALEDQRDRLQQQLSRLAAARQFEAEINALVADSRRQGQAQQSEIEAVLKDLAALAESLPLLSDPTLNRLEQSLQGATNLHGSLLSALDAILRDLADQTDEAALKTTLQTLENDLNQRYGWRAELAQLDGITVQLEHIQQAQVELIAQGETLTQQLAQHTQVQTTLEKLEGELKTLGRPREKSQILGRTLQDKARVEQAATAQATALDALDQQLKALTSQLAPFADLDQRLAQVQRDRAQHQTGYRLYLQNQSLANQHSQLEAELAAAQAELAQAQQQQQDADQAYQAALAQFNPEAAATLETSYSTTKSEADQLAGSLPQQRQRLADIDQQIVGLKAIAQRRDTAKQQLQAQEKVRRFINFARKAYNEAGPRITEQYLRSISQQADRLFRDLLNRPNVALQWTKDYEIVVQDGPNQRRFVNLSGGEQMCAALAVRLALLKVLADADIAFFDEPTTNMDRPRRQGLAEAISRIKTFEQLFVISHDDTFEQVTENVIVVEREVS</sequence>
<keyword evidence="7" id="KW-1185">Reference proteome</keyword>
<dbReference type="PANTHER" id="PTHR32114:SF2">
    <property type="entry name" value="ABC TRANSPORTER ABCH.3"/>
    <property type="match status" value="1"/>
</dbReference>
<gene>
    <name evidence="6" type="ORF">NIES30_18755</name>
</gene>
<evidence type="ECO:0000256" key="1">
    <source>
        <dbReference type="ARBA" id="ARBA00006930"/>
    </source>
</evidence>
<evidence type="ECO:0000256" key="2">
    <source>
        <dbReference type="ARBA" id="ARBA00011322"/>
    </source>
</evidence>
<keyword evidence="4" id="KW-0175">Coiled coil</keyword>
<dbReference type="InterPro" id="IPR041685">
    <property type="entry name" value="AAA_GajA/Old/RecF-like"/>
</dbReference>
<evidence type="ECO:0000313" key="6">
    <source>
        <dbReference type="EMBL" id="OKH45914.1"/>
    </source>
</evidence>
<dbReference type="PANTHER" id="PTHR32114">
    <property type="entry name" value="ABC TRANSPORTER ABCH.3"/>
    <property type="match status" value="1"/>
</dbReference>
<accession>A0A1U7J1Y5</accession>
<evidence type="ECO:0000259" key="5">
    <source>
        <dbReference type="Pfam" id="PF13175"/>
    </source>
</evidence>
<feature type="coiled-coil region" evidence="4">
    <location>
        <begin position="669"/>
        <end position="710"/>
    </location>
</feature>
<feature type="domain" description="Endonuclease GajA/Old nuclease/RecF-like AAA" evidence="5">
    <location>
        <begin position="1"/>
        <end position="373"/>
    </location>
</feature>
<dbReference type="InterPro" id="IPR027417">
    <property type="entry name" value="P-loop_NTPase"/>
</dbReference>
<comment type="subunit">
    <text evidence="2">Heterodimer of SbcC and SbcD.</text>
</comment>
<protein>
    <recommendedName>
        <fullName evidence="3">Nuclease SbcCD subunit C</fullName>
    </recommendedName>
</protein>
<organism evidence="6 7">
    <name type="scientific">Phormidium tenue NIES-30</name>
    <dbReference type="NCBI Taxonomy" id="549789"/>
    <lineage>
        <taxon>Bacteria</taxon>
        <taxon>Bacillati</taxon>
        <taxon>Cyanobacteriota</taxon>
        <taxon>Cyanophyceae</taxon>
        <taxon>Oscillatoriophycideae</taxon>
        <taxon>Oscillatoriales</taxon>
        <taxon>Oscillatoriaceae</taxon>
        <taxon>Phormidium</taxon>
    </lineage>
</organism>
<dbReference type="OrthoDB" id="9795626at2"/>
<dbReference type="Gene3D" id="3.40.50.300">
    <property type="entry name" value="P-loop containing nucleotide triphosphate hydrolases"/>
    <property type="match status" value="2"/>
</dbReference>
<comment type="similarity">
    <text evidence="1">Belongs to the SMC family. SbcC subfamily.</text>
</comment>
<comment type="caution">
    <text evidence="6">The sequence shown here is derived from an EMBL/GenBank/DDBJ whole genome shotgun (WGS) entry which is preliminary data.</text>
</comment>
<feature type="coiled-coil region" evidence="4">
    <location>
        <begin position="216"/>
        <end position="325"/>
    </location>
</feature>
<feature type="coiled-coil region" evidence="4">
    <location>
        <begin position="384"/>
        <end position="438"/>
    </location>
</feature>
<dbReference type="Proteomes" id="UP000185557">
    <property type="component" value="Unassembled WGS sequence"/>
</dbReference>
<dbReference type="AlphaFoldDB" id="A0A1U7J1Y5"/>